<keyword evidence="2" id="KW-1185">Reference proteome</keyword>
<dbReference type="RefSeq" id="WP_209904632.1">
    <property type="nucleotide sequence ID" value="NZ_BAAAJW010000031.1"/>
</dbReference>
<evidence type="ECO:0000313" key="1">
    <source>
        <dbReference type="EMBL" id="MBP2383794.1"/>
    </source>
</evidence>
<dbReference type="Proteomes" id="UP001519290">
    <property type="component" value="Unassembled WGS sequence"/>
</dbReference>
<organism evidence="1 2">
    <name type="scientific">Brachybacterium sacelli</name>
    <dbReference type="NCBI Taxonomy" id="173364"/>
    <lineage>
        <taxon>Bacteria</taxon>
        <taxon>Bacillati</taxon>
        <taxon>Actinomycetota</taxon>
        <taxon>Actinomycetes</taxon>
        <taxon>Micrococcales</taxon>
        <taxon>Dermabacteraceae</taxon>
        <taxon>Brachybacterium</taxon>
    </lineage>
</organism>
<evidence type="ECO:0000313" key="2">
    <source>
        <dbReference type="Proteomes" id="UP001519290"/>
    </source>
</evidence>
<comment type="caution">
    <text evidence="1">The sequence shown here is derived from an EMBL/GenBank/DDBJ whole genome shotgun (WGS) entry which is preliminary data.</text>
</comment>
<accession>A0ABS4X5P7</accession>
<name>A0ABS4X5P7_9MICO</name>
<dbReference type="EMBL" id="JAGIOD010000002">
    <property type="protein sequence ID" value="MBP2383794.1"/>
    <property type="molecule type" value="Genomic_DNA"/>
</dbReference>
<sequence length="78" mass="8569">MPALVEAVSTKDLLSIRDLLAEEARHRLRHVSPGLVPGCTMVCAMWSIVLLARTRGDDDAENIARCMLHDCLNLLEAA</sequence>
<proteinExistence type="predicted"/>
<evidence type="ECO:0008006" key="3">
    <source>
        <dbReference type="Google" id="ProtNLM"/>
    </source>
</evidence>
<protein>
    <recommendedName>
        <fullName evidence="3">MftR C-terminal domain-containing protein</fullName>
    </recommendedName>
</protein>
<gene>
    <name evidence="1" type="ORF">JOF43_003783</name>
</gene>
<reference evidence="1 2" key="1">
    <citation type="submission" date="2021-03" db="EMBL/GenBank/DDBJ databases">
        <title>Sequencing the genomes of 1000 actinobacteria strains.</title>
        <authorList>
            <person name="Klenk H.-P."/>
        </authorList>
    </citation>
    <scope>NUCLEOTIDE SEQUENCE [LARGE SCALE GENOMIC DNA]</scope>
    <source>
        <strain evidence="1 2">DSM 14566</strain>
    </source>
</reference>